<evidence type="ECO:0000259" key="1">
    <source>
        <dbReference type="Pfam" id="PF13580"/>
    </source>
</evidence>
<evidence type="ECO:0000313" key="3">
    <source>
        <dbReference type="Proteomes" id="UP000199531"/>
    </source>
</evidence>
<accession>A0A1H8D0X0</accession>
<reference evidence="2 3" key="1">
    <citation type="submission" date="2016-10" db="EMBL/GenBank/DDBJ databases">
        <authorList>
            <person name="de Groot N.N."/>
        </authorList>
    </citation>
    <scope>NUCLEOTIDE SEQUENCE [LARGE SCALE GENOMIC DNA]</scope>
    <source>
        <strain evidence="2 3">DSM 15123</strain>
    </source>
</reference>
<keyword evidence="2" id="KW-0413">Isomerase</keyword>
<dbReference type="GO" id="GO:1901135">
    <property type="term" value="P:carbohydrate derivative metabolic process"/>
    <property type="evidence" value="ECO:0007669"/>
    <property type="project" value="InterPro"/>
</dbReference>
<dbReference type="InterPro" id="IPR001347">
    <property type="entry name" value="SIS_dom"/>
</dbReference>
<proteinExistence type="predicted"/>
<name>A0A1H8D0X0_9BURK</name>
<dbReference type="RefSeq" id="WP_091812798.1">
    <property type="nucleotide sequence ID" value="NZ_FOCW01000001.1"/>
</dbReference>
<gene>
    <name evidence="2" type="ORF">SAMN02745977_00135</name>
</gene>
<dbReference type="PANTHER" id="PTHR30390">
    <property type="entry name" value="SEDOHEPTULOSE 7-PHOSPHATE ISOMERASE / DNAA INITIATOR-ASSOCIATING FACTOR FOR REPLICATION INITIATION"/>
    <property type="match status" value="1"/>
</dbReference>
<dbReference type="OrthoDB" id="9810929at2"/>
<feature type="domain" description="SIS" evidence="1">
    <location>
        <begin position="20"/>
        <end position="164"/>
    </location>
</feature>
<dbReference type="SUPFAM" id="SSF53697">
    <property type="entry name" value="SIS domain"/>
    <property type="match status" value="1"/>
</dbReference>
<dbReference type="InterPro" id="IPR050099">
    <property type="entry name" value="SIS_GmhA/DiaA_subfam"/>
</dbReference>
<dbReference type="STRING" id="1121117.SAMN02745977_00135"/>
<dbReference type="GO" id="GO:0016853">
    <property type="term" value="F:isomerase activity"/>
    <property type="evidence" value="ECO:0007669"/>
    <property type="project" value="UniProtKB-KW"/>
</dbReference>
<organism evidence="2 3">
    <name type="scientific">Brachymonas denitrificans DSM 15123</name>
    <dbReference type="NCBI Taxonomy" id="1121117"/>
    <lineage>
        <taxon>Bacteria</taxon>
        <taxon>Pseudomonadati</taxon>
        <taxon>Pseudomonadota</taxon>
        <taxon>Betaproteobacteria</taxon>
        <taxon>Burkholderiales</taxon>
        <taxon>Comamonadaceae</taxon>
        <taxon>Brachymonas</taxon>
    </lineage>
</organism>
<dbReference type="Pfam" id="PF13580">
    <property type="entry name" value="SIS_2"/>
    <property type="match status" value="1"/>
</dbReference>
<protein>
    <submittedName>
        <fullName evidence="2">D-sedoheptulose 7-phosphate isomerase</fullName>
    </submittedName>
</protein>
<sequence length="220" mass="23741">MQSPDATDQPDPHAALMRHFAENAEACMQTAQEGLFQLDLAAQLLADTVARGGKILLCGVAETAFLPPYLAARLGGVLERERPPLPALALLGDLGWPVANPAGTTQALPPDMLEQLQQGVAQSLVQQLQQFGQMEDTLWLYSTDARQPYALQALAAAHARDLPVLWMHGGEPSDALGELDVEVLLAQPRGLRLLEQCLLASHVVCDALDRILLGDEQEND</sequence>
<dbReference type="InterPro" id="IPR046348">
    <property type="entry name" value="SIS_dom_sf"/>
</dbReference>
<dbReference type="Proteomes" id="UP000199531">
    <property type="component" value="Unassembled WGS sequence"/>
</dbReference>
<dbReference type="EMBL" id="FOCW01000001">
    <property type="protein sequence ID" value="SEN00866.1"/>
    <property type="molecule type" value="Genomic_DNA"/>
</dbReference>
<evidence type="ECO:0000313" key="2">
    <source>
        <dbReference type="EMBL" id="SEN00866.1"/>
    </source>
</evidence>
<dbReference type="AlphaFoldDB" id="A0A1H8D0X0"/>
<keyword evidence="3" id="KW-1185">Reference proteome</keyword>
<dbReference type="GO" id="GO:0097367">
    <property type="term" value="F:carbohydrate derivative binding"/>
    <property type="evidence" value="ECO:0007669"/>
    <property type="project" value="InterPro"/>
</dbReference>
<dbReference type="Gene3D" id="3.40.50.10490">
    <property type="entry name" value="Glucose-6-phosphate isomerase like protein, domain 1"/>
    <property type="match status" value="1"/>
</dbReference>